<dbReference type="EMBL" id="NFLJ01000015">
    <property type="protein sequence ID" value="OUQ34576.1"/>
    <property type="molecule type" value="Genomic_DNA"/>
</dbReference>
<comment type="caution">
    <text evidence="1">The sequence shown here is derived from an EMBL/GenBank/DDBJ whole genome shotgun (WGS) entry which is preliminary data.</text>
</comment>
<dbReference type="OrthoDB" id="9805976at2"/>
<protein>
    <recommendedName>
        <fullName evidence="3">Flavodoxin family protein</fullName>
    </recommendedName>
</protein>
<dbReference type="AlphaFoldDB" id="A0A1Y4SXD7"/>
<evidence type="ECO:0008006" key="3">
    <source>
        <dbReference type="Google" id="ProtNLM"/>
    </source>
</evidence>
<evidence type="ECO:0000313" key="1">
    <source>
        <dbReference type="EMBL" id="OUQ34576.1"/>
    </source>
</evidence>
<accession>A0A1Y4SXD7</accession>
<organism evidence="1 2">
    <name type="scientific">Massilimicrobiota timonensis</name>
    <dbReference type="NCBI Taxonomy" id="1776392"/>
    <lineage>
        <taxon>Bacteria</taxon>
        <taxon>Bacillati</taxon>
        <taxon>Bacillota</taxon>
        <taxon>Erysipelotrichia</taxon>
        <taxon>Erysipelotrichales</taxon>
        <taxon>Erysipelotrichaceae</taxon>
        <taxon>Massilimicrobiota</taxon>
    </lineage>
</organism>
<keyword evidence="2" id="KW-1185">Reference proteome</keyword>
<dbReference type="Gene3D" id="3.40.50.360">
    <property type="match status" value="1"/>
</dbReference>
<sequence>MKNLVVTDRDISTDYFQNSVIVNLNNIHYSSCTGGLTCLKCEGACYFKDDMSIISKWTNDCQLIIYITRVKYGCFDIPFKKMLERLVVNQEPFYTMVDGETCHLGLSQLRKKLLVIGYGEATDEEKKLFKDILDDSTLGYSYSSVDAYFCEESELDEVLRTFGGVDLG</sequence>
<evidence type="ECO:0000313" key="2">
    <source>
        <dbReference type="Proteomes" id="UP000195305"/>
    </source>
</evidence>
<gene>
    <name evidence="1" type="ORF">B5E75_06260</name>
</gene>
<dbReference type="RefSeq" id="WP_087357918.1">
    <property type="nucleotide sequence ID" value="NZ_NFLJ01000015.1"/>
</dbReference>
<dbReference type="InterPro" id="IPR029039">
    <property type="entry name" value="Flavoprotein-like_sf"/>
</dbReference>
<dbReference type="Proteomes" id="UP000195305">
    <property type="component" value="Unassembled WGS sequence"/>
</dbReference>
<reference evidence="1 2" key="1">
    <citation type="journal article" date="2018" name="BMC Genomics">
        <title>Whole genome sequencing and function prediction of 133 gut anaerobes isolated from chicken caecum in pure cultures.</title>
        <authorList>
            <person name="Medvecky M."/>
            <person name="Cejkova D."/>
            <person name="Polansky O."/>
            <person name="Karasova D."/>
            <person name="Kubasova T."/>
            <person name="Cizek A."/>
            <person name="Rychlik I."/>
        </authorList>
    </citation>
    <scope>NUCLEOTIDE SEQUENCE [LARGE SCALE GENOMIC DNA]</scope>
    <source>
        <strain evidence="1 2">An13</strain>
    </source>
</reference>
<name>A0A1Y4SXD7_9FIRM</name>
<proteinExistence type="predicted"/>